<proteinExistence type="predicted"/>
<protein>
    <submittedName>
        <fullName evidence="1">Calpastatin</fullName>
    </submittedName>
</protein>
<dbReference type="InterPro" id="IPR014937">
    <property type="entry name" value="DUF1810"/>
</dbReference>
<dbReference type="Gene3D" id="1.25.40.380">
    <property type="entry name" value="Protein of unknown function DUF1810"/>
    <property type="match status" value="1"/>
</dbReference>
<dbReference type="RefSeq" id="WP_094268323.1">
    <property type="nucleotide sequence ID" value="NZ_NOIH01000010.1"/>
</dbReference>
<sequence>MTTDGRAAGDADPFDLERFVTAQAAVFDEALAELRAGSKRSHWMWFVFPQLAGLGNSPTAWFYGIRSCAEARAYLAHPTLGARLRECAQRLLDLHGRSAAEIFGYPDVLKLRSCMSLFDAVADGDSCFSAVLDKYYGGERDVRTLQLLEYDSPERTAESRD</sequence>
<keyword evidence="2" id="KW-1185">Reference proteome</keyword>
<dbReference type="InterPro" id="IPR036287">
    <property type="entry name" value="Rv1873-like_sf"/>
</dbReference>
<dbReference type="AlphaFoldDB" id="A0A235EXV3"/>
<dbReference type="PIRSF" id="PIRSF008546">
    <property type="entry name" value="UCP008546"/>
    <property type="match status" value="1"/>
</dbReference>
<gene>
    <name evidence="1" type="ORF">CGK74_09865</name>
</gene>
<reference evidence="1 2" key="1">
    <citation type="submission" date="2017-07" db="EMBL/GenBank/DDBJ databases">
        <title>Thauera sp. KNDSS-Mac4 genome sequence and assembly.</title>
        <authorList>
            <person name="Mayilraj S."/>
        </authorList>
    </citation>
    <scope>NUCLEOTIDE SEQUENCE [LARGE SCALE GENOMIC DNA]</scope>
    <source>
        <strain evidence="1 2">KNDSS-Mac4</strain>
    </source>
</reference>
<accession>A0A235EXV3</accession>
<dbReference type="OrthoDB" id="9801870at2"/>
<dbReference type="SUPFAM" id="SSF140736">
    <property type="entry name" value="Rv1873-like"/>
    <property type="match status" value="1"/>
</dbReference>
<name>A0A235EXV3_9RHOO</name>
<dbReference type="EMBL" id="NOIH01000010">
    <property type="protein sequence ID" value="OYD53878.1"/>
    <property type="molecule type" value="Genomic_DNA"/>
</dbReference>
<evidence type="ECO:0000313" key="1">
    <source>
        <dbReference type="EMBL" id="OYD53878.1"/>
    </source>
</evidence>
<comment type="caution">
    <text evidence="1">The sequence shown here is derived from an EMBL/GenBank/DDBJ whole genome shotgun (WGS) entry which is preliminary data.</text>
</comment>
<organism evidence="1 2">
    <name type="scientific">Thauera propionica</name>
    <dbReference type="NCBI Taxonomy" id="2019431"/>
    <lineage>
        <taxon>Bacteria</taxon>
        <taxon>Pseudomonadati</taxon>
        <taxon>Pseudomonadota</taxon>
        <taxon>Betaproteobacteria</taxon>
        <taxon>Rhodocyclales</taxon>
        <taxon>Zoogloeaceae</taxon>
        <taxon>Thauera</taxon>
    </lineage>
</organism>
<dbReference type="Pfam" id="PF08837">
    <property type="entry name" value="DUF1810"/>
    <property type="match status" value="1"/>
</dbReference>
<dbReference type="Proteomes" id="UP000215181">
    <property type="component" value="Unassembled WGS sequence"/>
</dbReference>
<evidence type="ECO:0000313" key="2">
    <source>
        <dbReference type="Proteomes" id="UP000215181"/>
    </source>
</evidence>